<dbReference type="VEuPathDB" id="FungiDB:PV10_06488"/>
<dbReference type="SUPFAM" id="SSF51556">
    <property type="entry name" value="Metallo-dependent hydrolases"/>
    <property type="match status" value="1"/>
</dbReference>
<dbReference type="SUPFAM" id="SSF51338">
    <property type="entry name" value="Composite domain of metallo-dependent hydrolases"/>
    <property type="match status" value="2"/>
</dbReference>
<reference evidence="2 3" key="1">
    <citation type="submission" date="2017-03" db="EMBL/GenBank/DDBJ databases">
        <title>Genomes of endolithic fungi from Antarctica.</title>
        <authorList>
            <person name="Coleine C."/>
            <person name="Masonjones S."/>
            <person name="Stajich J.E."/>
        </authorList>
    </citation>
    <scope>NUCLEOTIDE SEQUENCE [LARGE SCALE GENOMIC DNA]</scope>
    <source>
        <strain evidence="2 3">CCFEE 6314</strain>
    </source>
</reference>
<comment type="caution">
    <text evidence="2">The sequence shown here is derived from an EMBL/GenBank/DDBJ whole genome shotgun (WGS) entry which is preliminary data.</text>
</comment>
<name>A0A438MR64_EXOME</name>
<sequence>MANSYFIKGGTVVSVDDNIGVQSDCDIIVENGIITQVGKGLKAPANLPVIDASESIVSPGFVDTHRHAWQTQLKNVTSDMLLPDYFLHIRSVYGSCYTAEDVYIGELMGALESIDAGITFMIDHSHIMNSPAHADAAVKALKDSHMRATFCYGLFVNHNWEGVAPGTVTAATSPDWRYADAKRVREEHFSAENGPHDLLRFGFAPAEIERYSPSQSIKELEYGRSIGAALVTGHISLGKLDRGINFVRKLKAKNLLGPDLLFSHCGSLQDDEMELVKEAGVSISVTPETELQMAMGPNLSFRAEAKGCKHSLGVDVACNNPIDMFQQMRLLLQSQRGIDNEASDGPPTTITRKCEEVLKFATMGGAISVGLKDVIGSITTGKRADLIITKTTSPRLTPVHDPVAALVLYANASDVDTVLIDGRVVKKDKQFVGFEWSKLRQQVLESSKNIMERSKKAPMEAIKQHNLTERSYWMNKE</sequence>
<evidence type="ECO:0000259" key="1">
    <source>
        <dbReference type="Pfam" id="PF01979"/>
    </source>
</evidence>
<dbReference type="EMBL" id="NAJM01000069">
    <property type="protein sequence ID" value="RVX66115.1"/>
    <property type="molecule type" value="Genomic_DNA"/>
</dbReference>
<proteinExistence type="predicted"/>
<dbReference type="GO" id="GO:0016810">
    <property type="term" value="F:hydrolase activity, acting on carbon-nitrogen (but not peptide) bonds"/>
    <property type="evidence" value="ECO:0007669"/>
    <property type="project" value="InterPro"/>
</dbReference>
<dbReference type="Gene3D" id="3.20.20.140">
    <property type="entry name" value="Metal-dependent hydrolases"/>
    <property type="match status" value="1"/>
</dbReference>
<dbReference type="Gene3D" id="2.30.40.10">
    <property type="entry name" value="Urease, subunit C, domain 1"/>
    <property type="match status" value="1"/>
</dbReference>
<dbReference type="InterPro" id="IPR050287">
    <property type="entry name" value="MTA/SAH_deaminase"/>
</dbReference>
<dbReference type="OrthoDB" id="194468at2759"/>
<protein>
    <recommendedName>
        <fullName evidence="1">Amidohydrolase-related domain-containing protein</fullName>
    </recommendedName>
</protein>
<dbReference type="Pfam" id="PF01979">
    <property type="entry name" value="Amidohydro_1"/>
    <property type="match status" value="1"/>
</dbReference>
<dbReference type="InterPro" id="IPR011059">
    <property type="entry name" value="Metal-dep_hydrolase_composite"/>
</dbReference>
<gene>
    <name evidence="2" type="ORF">B0A52_10049</name>
</gene>
<dbReference type="InterPro" id="IPR006680">
    <property type="entry name" value="Amidohydro-rel"/>
</dbReference>
<dbReference type="AlphaFoldDB" id="A0A438MR64"/>
<evidence type="ECO:0000313" key="2">
    <source>
        <dbReference type="EMBL" id="RVX66115.1"/>
    </source>
</evidence>
<dbReference type="InterPro" id="IPR032466">
    <property type="entry name" value="Metal_Hydrolase"/>
</dbReference>
<accession>A0A438MR64</accession>
<evidence type="ECO:0000313" key="3">
    <source>
        <dbReference type="Proteomes" id="UP000288859"/>
    </source>
</evidence>
<feature type="domain" description="Amidohydrolase-related" evidence="1">
    <location>
        <begin position="56"/>
        <end position="425"/>
    </location>
</feature>
<organism evidence="2 3">
    <name type="scientific">Exophiala mesophila</name>
    <name type="common">Black yeast-like fungus</name>
    <dbReference type="NCBI Taxonomy" id="212818"/>
    <lineage>
        <taxon>Eukaryota</taxon>
        <taxon>Fungi</taxon>
        <taxon>Dikarya</taxon>
        <taxon>Ascomycota</taxon>
        <taxon>Pezizomycotina</taxon>
        <taxon>Eurotiomycetes</taxon>
        <taxon>Chaetothyriomycetidae</taxon>
        <taxon>Chaetothyriales</taxon>
        <taxon>Herpotrichiellaceae</taxon>
        <taxon>Exophiala</taxon>
    </lineage>
</organism>
<dbReference type="PANTHER" id="PTHR43794:SF5">
    <property type="entry name" value="CHLOROHYDROLASE FAMILY PROTEIN"/>
    <property type="match status" value="1"/>
</dbReference>
<dbReference type="PANTHER" id="PTHR43794">
    <property type="entry name" value="AMINOHYDROLASE SSNA-RELATED"/>
    <property type="match status" value="1"/>
</dbReference>
<dbReference type="Proteomes" id="UP000288859">
    <property type="component" value="Unassembled WGS sequence"/>
</dbReference>
<dbReference type="NCBIfam" id="NF006056">
    <property type="entry name" value="PRK08204.1"/>
    <property type="match status" value="1"/>
</dbReference>